<accession>A0ABR9JV17</accession>
<proteinExistence type="inferred from homology"/>
<dbReference type="PRINTS" id="PR00081">
    <property type="entry name" value="GDHRDH"/>
</dbReference>
<dbReference type="EC" id="1.1.1.53" evidence="5"/>
<sequence>MTGRLAGKDALVTGAARGIGRATAARFAAEGAHVVVADIDLDGATRTATELHAAPAHLDVSDPSSSDATVESTVERFGRIDVLVNNAGIGAGGPLHEAPLADHHRVIDVNLHGVLLGMRTVTAPLSAAGGGAIVNISSIDGLVGIRNLTSYVASKHAVTGMTRSAALELGRFGIRVNSVHPGVISPTSCGTPPRTSGRPSNAWSPANRSPGWAAPKKWPRW</sequence>
<dbReference type="InterPro" id="IPR020904">
    <property type="entry name" value="Sc_DH/Rdtase_CS"/>
</dbReference>
<dbReference type="EMBL" id="JADBDZ010000001">
    <property type="protein sequence ID" value="MBE1534226.1"/>
    <property type="molecule type" value="Genomic_DNA"/>
</dbReference>
<dbReference type="Proteomes" id="UP000627838">
    <property type="component" value="Unassembled WGS sequence"/>
</dbReference>
<evidence type="ECO:0000256" key="1">
    <source>
        <dbReference type="ARBA" id="ARBA00006484"/>
    </source>
</evidence>
<dbReference type="RefSeq" id="WP_264085500.1">
    <property type="nucleotide sequence ID" value="NZ_JADBDZ010000001.1"/>
</dbReference>
<dbReference type="PANTHER" id="PTHR24321">
    <property type="entry name" value="DEHYDROGENASES, SHORT CHAIN"/>
    <property type="match status" value="1"/>
</dbReference>
<evidence type="ECO:0000313" key="5">
    <source>
        <dbReference type="EMBL" id="MBE1534226.1"/>
    </source>
</evidence>
<feature type="region of interest" description="Disordered" evidence="4">
    <location>
        <begin position="183"/>
        <end position="221"/>
    </location>
</feature>
<dbReference type="PANTHER" id="PTHR24321:SF8">
    <property type="entry name" value="ESTRADIOL 17-BETA-DEHYDROGENASE 8-RELATED"/>
    <property type="match status" value="1"/>
</dbReference>
<comment type="caution">
    <text evidence="5">The sequence shown here is derived from an EMBL/GenBank/DDBJ whole genome shotgun (WGS) entry which is preliminary data.</text>
</comment>
<comment type="similarity">
    <text evidence="1 3">Belongs to the short-chain dehydrogenases/reductases (SDR) family.</text>
</comment>
<gene>
    <name evidence="5" type="ORF">H4W34_004059</name>
</gene>
<organism evidence="5 6">
    <name type="scientific">Actinomadura algeriensis</name>
    <dbReference type="NCBI Taxonomy" id="1679523"/>
    <lineage>
        <taxon>Bacteria</taxon>
        <taxon>Bacillati</taxon>
        <taxon>Actinomycetota</taxon>
        <taxon>Actinomycetes</taxon>
        <taxon>Streptosporangiales</taxon>
        <taxon>Thermomonosporaceae</taxon>
        <taxon>Actinomadura</taxon>
    </lineage>
</organism>
<dbReference type="SUPFAM" id="SSF51735">
    <property type="entry name" value="NAD(P)-binding Rossmann-fold domains"/>
    <property type="match status" value="1"/>
</dbReference>
<dbReference type="Pfam" id="PF00106">
    <property type="entry name" value="adh_short"/>
    <property type="match status" value="1"/>
</dbReference>
<dbReference type="GO" id="GO:0047044">
    <property type="term" value="F:androstan-3-alpha,17-beta-diol dehydrogenase (NAD+) activity"/>
    <property type="evidence" value="ECO:0007669"/>
    <property type="project" value="UniProtKB-EC"/>
</dbReference>
<evidence type="ECO:0000256" key="4">
    <source>
        <dbReference type="SAM" id="MobiDB-lite"/>
    </source>
</evidence>
<dbReference type="PROSITE" id="PS00061">
    <property type="entry name" value="ADH_SHORT"/>
    <property type="match status" value="1"/>
</dbReference>
<name>A0ABR9JV17_9ACTN</name>
<keyword evidence="2 5" id="KW-0560">Oxidoreductase</keyword>
<evidence type="ECO:0000256" key="3">
    <source>
        <dbReference type="RuleBase" id="RU000363"/>
    </source>
</evidence>
<evidence type="ECO:0000256" key="2">
    <source>
        <dbReference type="ARBA" id="ARBA00023002"/>
    </source>
</evidence>
<feature type="compositionally biased region" description="Polar residues" evidence="4">
    <location>
        <begin position="185"/>
        <end position="207"/>
    </location>
</feature>
<dbReference type="PRINTS" id="PR00080">
    <property type="entry name" value="SDRFAMILY"/>
</dbReference>
<dbReference type="InterPro" id="IPR036291">
    <property type="entry name" value="NAD(P)-bd_dom_sf"/>
</dbReference>
<dbReference type="Gene3D" id="3.40.50.720">
    <property type="entry name" value="NAD(P)-binding Rossmann-like Domain"/>
    <property type="match status" value="1"/>
</dbReference>
<dbReference type="InterPro" id="IPR002347">
    <property type="entry name" value="SDR_fam"/>
</dbReference>
<evidence type="ECO:0000313" key="6">
    <source>
        <dbReference type="Proteomes" id="UP000627838"/>
    </source>
</evidence>
<reference evidence="5 6" key="1">
    <citation type="submission" date="2020-10" db="EMBL/GenBank/DDBJ databases">
        <title>Sequencing the genomes of 1000 actinobacteria strains.</title>
        <authorList>
            <person name="Klenk H.-P."/>
        </authorList>
    </citation>
    <scope>NUCLEOTIDE SEQUENCE [LARGE SCALE GENOMIC DNA]</scope>
    <source>
        <strain evidence="5 6">DSM 46744</strain>
    </source>
</reference>
<keyword evidence="6" id="KW-1185">Reference proteome</keyword>
<protein>
    <submittedName>
        <fullName evidence="5">3alpha(Or 20beta)-hydroxysteroid dehydrogenase</fullName>
        <ecNumber evidence="5">1.1.1.53</ecNumber>
    </submittedName>
</protein>